<comment type="similarity">
    <text evidence="1 4">Belongs to the glycosyl hydrolase 43 family.</text>
</comment>
<evidence type="ECO:0000256" key="5">
    <source>
        <dbReference type="SAM" id="MobiDB-lite"/>
    </source>
</evidence>
<dbReference type="Proteomes" id="UP000316628">
    <property type="component" value="Unassembled WGS sequence"/>
</dbReference>
<accession>A0A543J6Y7</accession>
<dbReference type="InterPro" id="IPR041542">
    <property type="entry name" value="GH43_C2"/>
</dbReference>
<gene>
    <name evidence="7" type="ORF">FHX81_0822</name>
</gene>
<sequence>MRTARQPVIGNPVIGGSHPDPSVCRVGEDYYLVCSSFEYFPGVPIFHSRDLVHWRQVGNVLDRPEQVRLSTGTSSARGIHQPTIRHHDGRFWVIARDLSAGGTFVVTTERPAGRWSDPVWLDLPCAVPDLAWDRNGDCWCATTDGCTARVDPYRGTVLEGPWPMWTGDDAPHPEAPHLYQVGGWWYVMFDRGDAPAVARARKPRGPFEPAPGTLADTSGPTRVSGRADLVTTPGGAWWLVRPGTREHPSGFHVLGQEVFLTPVRWDNGWPVVDEATVTAAGESPAAPHPSRDDFDEVVLAPFWISPRGLPEGAWSLTERPGWLTLRATGDTLDRPGCTFVGSRVRHLDSRVSVRLDPGTARAGLSIRRDEAHRYDFEVVPGRVDVIARIGPVRQVVASRTRAPGPITLTVRTRTTDLVPPSFVRPTDEPVGVEPSGPDTIAFHVDDDPGPLAELDGRYLSPEVTSGLAGRVVGMYVTRGVAAFDWFDYRGLA</sequence>
<evidence type="ECO:0000313" key="8">
    <source>
        <dbReference type="Proteomes" id="UP000316628"/>
    </source>
</evidence>
<dbReference type="RefSeq" id="WP_246107616.1">
    <property type="nucleotide sequence ID" value="NZ_VFPP01000001.1"/>
</dbReference>
<organism evidence="7 8">
    <name type="scientific">Saccharothrix saharensis</name>
    <dbReference type="NCBI Taxonomy" id="571190"/>
    <lineage>
        <taxon>Bacteria</taxon>
        <taxon>Bacillati</taxon>
        <taxon>Actinomycetota</taxon>
        <taxon>Actinomycetes</taxon>
        <taxon>Pseudonocardiales</taxon>
        <taxon>Pseudonocardiaceae</taxon>
        <taxon>Saccharothrix</taxon>
    </lineage>
</organism>
<dbReference type="EMBL" id="VFPP01000001">
    <property type="protein sequence ID" value="TQM78552.1"/>
    <property type="molecule type" value="Genomic_DNA"/>
</dbReference>
<evidence type="ECO:0000256" key="3">
    <source>
        <dbReference type="ARBA" id="ARBA00023295"/>
    </source>
</evidence>
<comment type="caution">
    <text evidence="7">The sequence shown here is derived from an EMBL/GenBank/DDBJ whole genome shotgun (WGS) entry which is preliminary data.</text>
</comment>
<feature type="region of interest" description="Disordered" evidence="5">
    <location>
        <begin position="201"/>
        <end position="223"/>
    </location>
</feature>
<dbReference type="GO" id="GO:0005975">
    <property type="term" value="P:carbohydrate metabolic process"/>
    <property type="evidence" value="ECO:0007669"/>
    <property type="project" value="InterPro"/>
</dbReference>
<evidence type="ECO:0000256" key="1">
    <source>
        <dbReference type="ARBA" id="ARBA00009865"/>
    </source>
</evidence>
<dbReference type="InterPro" id="IPR013320">
    <property type="entry name" value="ConA-like_dom_sf"/>
</dbReference>
<evidence type="ECO:0000313" key="7">
    <source>
        <dbReference type="EMBL" id="TQM78552.1"/>
    </source>
</evidence>
<dbReference type="SUPFAM" id="SSF75005">
    <property type="entry name" value="Arabinanase/levansucrase/invertase"/>
    <property type="match status" value="1"/>
</dbReference>
<dbReference type="InterPro" id="IPR023296">
    <property type="entry name" value="Glyco_hydro_beta-prop_sf"/>
</dbReference>
<dbReference type="PANTHER" id="PTHR42812:SF12">
    <property type="entry name" value="BETA-XYLOSIDASE-RELATED"/>
    <property type="match status" value="1"/>
</dbReference>
<keyword evidence="2 4" id="KW-0378">Hydrolase</keyword>
<feature type="domain" description="Beta-xylosidase C-terminal Concanavalin A-like" evidence="6">
    <location>
        <begin position="291"/>
        <end position="379"/>
    </location>
</feature>
<reference evidence="7 8" key="1">
    <citation type="submission" date="2019-06" db="EMBL/GenBank/DDBJ databases">
        <title>Sequencing the genomes of 1000 actinobacteria strains.</title>
        <authorList>
            <person name="Klenk H.-P."/>
        </authorList>
    </citation>
    <scope>NUCLEOTIDE SEQUENCE [LARGE SCALE GENOMIC DNA]</scope>
    <source>
        <strain evidence="7 8">DSM 45456</strain>
    </source>
</reference>
<evidence type="ECO:0000259" key="6">
    <source>
        <dbReference type="Pfam" id="PF17851"/>
    </source>
</evidence>
<dbReference type="AlphaFoldDB" id="A0A543J6Y7"/>
<dbReference type="InterPro" id="IPR006710">
    <property type="entry name" value="Glyco_hydro_43"/>
</dbReference>
<proteinExistence type="inferred from homology"/>
<protein>
    <submittedName>
        <fullName evidence="7">Beta-xylosidase</fullName>
    </submittedName>
</protein>
<keyword evidence="8" id="KW-1185">Reference proteome</keyword>
<dbReference type="SUPFAM" id="SSF49899">
    <property type="entry name" value="Concanavalin A-like lectins/glucanases"/>
    <property type="match status" value="1"/>
</dbReference>
<evidence type="ECO:0000256" key="4">
    <source>
        <dbReference type="RuleBase" id="RU361187"/>
    </source>
</evidence>
<dbReference type="InterPro" id="IPR051795">
    <property type="entry name" value="Glycosyl_Hydrlase_43"/>
</dbReference>
<dbReference type="GO" id="GO:0004553">
    <property type="term" value="F:hydrolase activity, hydrolyzing O-glycosyl compounds"/>
    <property type="evidence" value="ECO:0007669"/>
    <property type="project" value="InterPro"/>
</dbReference>
<evidence type="ECO:0000256" key="2">
    <source>
        <dbReference type="ARBA" id="ARBA00022801"/>
    </source>
</evidence>
<keyword evidence="3 4" id="KW-0326">Glycosidase</keyword>
<dbReference type="Pfam" id="PF17851">
    <property type="entry name" value="GH43_C2"/>
    <property type="match status" value="1"/>
</dbReference>
<dbReference type="CDD" id="cd18617">
    <property type="entry name" value="GH43_XynB-like"/>
    <property type="match status" value="1"/>
</dbReference>
<dbReference type="Gene3D" id="2.60.120.200">
    <property type="match status" value="1"/>
</dbReference>
<dbReference type="Gene3D" id="2.115.10.20">
    <property type="entry name" value="Glycosyl hydrolase domain, family 43"/>
    <property type="match status" value="1"/>
</dbReference>
<name>A0A543J6Y7_9PSEU</name>
<dbReference type="PANTHER" id="PTHR42812">
    <property type="entry name" value="BETA-XYLOSIDASE"/>
    <property type="match status" value="1"/>
</dbReference>
<dbReference type="Pfam" id="PF04616">
    <property type="entry name" value="Glyco_hydro_43"/>
    <property type="match status" value="1"/>
</dbReference>